<gene>
    <name evidence="2" type="ORF">K402DRAFT_169841</name>
</gene>
<protein>
    <submittedName>
        <fullName evidence="2">Uncharacterized protein</fullName>
    </submittedName>
</protein>
<name>A0A6G1HD15_9PEZI</name>
<evidence type="ECO:0000256" key="1">
    <source>
        <dbReference type="SAM" id="MobiDB-lite"/>
    </source>
</evidence>
<dbReference type="Proteomes" id="UP000800041">
    <property type="component" value="Unassembled WGS sequence"/>
</dbReference>
<dbReference type="AlphaFoldDB" id="A0A6G1HD15"/>
<dbReference type="EMBL" id="ML977140">
    <property type="protein sequence ID" value="KAF1991045.1"/>
    <property type="molecule type" value="Genomic_DNA"/>
</dbReference>
<sequence>MRENGGRREWGAAMACRVQSADSERAKTRARWCPAACDRRRGHGLLLGSAGLLQQRAGDEPGAMTASCQAGALNVEKLCLRATRSCGTVLTTARPGARGLADGPGCSRFEENLDLVKPPPPLHLFSQASPTPQVLEPGPSSGMPRRQPISLSTPPHPSLIPPPSHPIVARLLPKGRRADASAPSPALIRRALHSLPGTLILGFCCFCMAISYK</sequence>
<reference evidence="2" key="1">
    <citation type="journal article" date="2020" name="Stud. Mycol.">
        <title>101 Dothideomycetes genomes: a test case for predicting lifestyles and emergence of pathogens.</title>
        <authorList>
            <person name="Haridas S."/>
            <person name="Albert R."/>
            <person name="Binder M."/>
            <person name="Bloem J."/>
            <person name="Labutti K."/>
            <person name="Salamov A."/>
            <person name="Andreopoulos B."/>
            <person name="Baker S."/>
            <person name="Barry K."/>
            <person name="Bills G."/>
            <person name="Bluhm B."/>
            <person name="Cannon C."/>
            <person name="Castanera R."/>
            <person name="Culley D."/>
            <person name="Daum C."/>
            <person name="Ezra D."/>
            <person name="Gonzalez J."/>
            <person name="Henrissat B."/>
            <person name="Kuo A."/>
            <person name="Liang C."/>
            <person name="Lipzen A."/>
            <person name="Lutzoni F."/>
            <person name="Magnuson J."/>
            <person name="Mondo S."/>
            <person name="Nolan M."/>
            <person name="Ohm R."/>
            <person name="Pangilinan J."/>
            <person name="Park H.-J."/>
            <person name="Ramirez L."/>
            <person name="Alfaro M."/>
            <person name="Sun H."/>
            <person name="Tritt A."/>
            <person name="Yoshinaga Y."/>
            <person name="Zwiers L.-H."/>
            <person name="Turgeon B."/>
            <person name="Goodwin S."/>
            <person name="Spatafora J."/>
            <person name="Crous P."/>
            <person name="Grigoriev I."/>
        </authorList>
    </citation>
    <scope>NUCLEOTIDE SEQUENCE</scope>
    <source>
        <strain evidence="2">CBS 113979</strain>
    </source>
</reference>
<feature type="region of interest" description="Disordered" evidence="1">
    <location>
        <begin position="126"/>
        <end position="147"/>
    </location>
</feature>
<evidence type="ECO:0000313" key="2">
    <source>
        <dbReference type="EMBL" id="KAF1991045.1"/>
    </source>
</evidence>
<proteinExistence type="predicted"/>
<evidence type="ECO:0000313" key="3">
    <source>
        <dbReference type="Proteomes" id="UP000800041"/>
    </source>
</evidence>
<keyword evidence="3" id="KW-1185">Reference proteome</keyword>
<organism evidence="2 3">
    <name type="scientific">Aulographum hederae CBS 113979</name>
    <dbReference type="NCBI Taxonomy" id="1176131"/>
    <lineage>
        <taxon>Eukaryota</taxon>
        <taxon>Fungi</taxon>
        <taxon>Dikarya</taxon>
        <taxon>Ascomycota</taxon>
        <taxon>Pezizomycotina</taxon>
        <taxon>Dothideomycetes</taxon>
        <taxon>Pleosporomycetidae</taxon>
        <taxon>Aulographales</taxon>
        <taxon>Aulographaceae</taxon>
    </lineage>
</organism>
<accession>A0A6G1HD15</accession>